<gene>
    <name evidence="2" type="ORF">ACFOUO_03500</name>
</gene>
<proteinExistence type="predicted"/>
<dbReference type="SUPFAM" id="SSF48230">
    <property type="entry name" value="Chondroitin AC/alginate lyase"/>
    <property type="match status" value="1"/>
</dbReference>
<dbReference type="InterPro" id="IPR008929">
    <property type="entry name" value="Chondroitin_lyas"/>
</dbReference>
<evidence type="ECO:0000256" key="1">
    <source>
        <dbReference type="SAM" id="SignalP"/>
    </source>
</evidence>
<organism evidence="2 3">
    <name type="scientific">Salinithrix halophila</name>
    <dbReference type="NCBI Taxonomy" id="1485204"/>
    <lineage>
        <taxon>Bacteria</taxon>
        <taxon>Bacillati</taxon>
        <taxon>Bacillota</taxon>
        <taxon>Bacilli</taxon>
        <taxon>Bacillales</taxon>
        <taxon>Thermoactinomycetaceae</taxon>
        <taxon>Salinithrix</taxon>
    </lineage>
</organism>
<dbReference type="Gene3D" id="2.70.98.70">
    <property type="match status" value="1"/>
</dbReference>
<evidence type="ECO:0000313" key="3">
    <source>
        <dbReference type="Proteomes" id="UP001595843"/>
    </source>
</evidence>
<dbReference type="Gene3D" id="1.50.10.100">
    <property type="entry name" value="Chondroitin AC/alginate lyase"/>
    <property type="match status" value="1"/>
</dbReference>
<evidence type="ECO:0000313" key="2">
    <source>
        <dbReference type="EMBL" id="MFC4075869.1"/>
    </source>
</evidence>
<comment type="caution">
    <text evidence="2">The sequence shown here is derived from an EMBL/GenBank/DDBJ whole genome shotgun (WGS) entry which is preliminary data.</text>
</comment>
<feature type="chain" id="PRO_5046556238" description="Heparinase II/III-like protein" evidence="1">
    <location>
        <begin position="25"/>
        <end position="1198"/>
    </location>
</feature>
<sequence>MKGWILLVFLLFALASTIPFRARAEIQPPAKTRTTWYTANKVANARRNIEKYDWARETRDNAVQEADKYLAWGAERLWKTVTPQSLPRSFAVNLQKGSPITGEEFNKKYGYRGWLADPKNEPWKLTDPSSGYRFPTNDFASYYESGLDEHGIFDPKRADKRFLKNELYPERGENWGVDDGTGWVDREGNRWTFVAYYNHWHIWHGGVVDTALRAFRDAYIYTGDLQYARIGTILLDRIADVYPAMDLSAYDPKIYLNSHGGTGKGKIRGSIWEATAVTEYLAAYDAFFPGMEASGAVDFLREKAGQYRLENPKDNMAAVRKNIEDGLFRQIFPSVKEAKIRGNFGMHQRTLAMAAVVLDEPETSEAWIDWIFQYGQLFSHPDWRLTGGNVLTTLVDQVDRDGFGDEPSTQYNSYWLGQIRGVADILEGYDRYPEANLYKNPKFKKMFDTRWPLIMGDRYTPTIGDSFKSGNPRIVGTSAEHVRAFETFGDPVYAQAAHYLNGQSLDGLHGDIFSPDPEKVKREIGQVISSRGTLNPASDNRTGFGFAALRDGRDLEPKEGLSLSFSDLTLQEAGGEISDHQGSLYLETDEQAKRIPEAFQLPEDYFADSETLRMAADREGKQITFSFRTPKSDRFWLNLDILRAVDHGQYKVILDGNRLGEVDFFGDTGKTRPISLGSTFLDAGKHTLSFINIGKNKNASGYGLGLSRLLLQTKQEKKHRIQSAQEDNKRGLWLYYGRNIVGRHGHKDTLNLGFHAFGLDLSPDLGYPADFKTRTEWVSNTVSHNTVVVDKGKQKDHWVGIPRHFEGGGKVQIADVEAPRVYPQTERYRRTTAMVKIDENTSYAVDFFRIKGGQNHHFSFHGAEGDVTTGGLDLIPQETGTYAGPDVPFGQREPDQPEGWNYAGSGFHYLTRVERDEQPASPFFVDWKVKDTWNVLPTKRDIHLRLTMLNPVNEVALADGQPPNLPGNPDWLRYLIARRSGNNLESQFISLIEAYEGERQVRQVKRVSLTRNGKPVSTETAAALKVELADGRVDTLINSLDPDAQYTVDGRIAFRGFFGFLSEKGGTPLHAFISDGTTLWLKGRSLVQHHRNHLEGTVIDFTRNLTRKNRLLIKTKGILPQPNCLIGRYLYVNTDGERNAVYRIQGIRRVWGNRYIIDLGDTTLIRRYKNPEDENQGFIPNIQPGAKWRIPLAIEWHR</sequence>
<protein>
    <recommendedName>
        <fullName evidence="4">Heparinase II/III-like protein</fullName>
    </recommendedName>
</protein>
<accession>A0ABV8JIU2</accession>
<dbReference type="Proteomes" id="UP001595843">
    <property type="component" value="Unassembled WGS sequence"/>
</dbReference>
<dbReference type="EMBL" id="JBHSAP010000007">
    <property type="protein sequence ID" value="MFC4075869.1"/>
    <property type="molecule type" value="Genomic_DNA"/>
</dbReference>
<keyword evidence="1" id="KW-0732">Signal</keyword>
<reference evidence="3" key="1">
    <citation type="journal article" date="2019" name="Int. J. Syst. Evol. Microbiol.">
        <title>The Global Catalogue of Microorganisms (GCM) 10K type strain sequencing project: providing services to taxonomists for standard genome sequencing and annotation.</title>
        <authorList>
            <consortium name="The Broad Institute Genomics Platform"/>
            <consortium name="The Broad Institute Genome Sequencing Center for Infectious Disease"/>
            <person name="Wu L."/>
            <person name="Ma J."/>
        </authorList>
    </citation>
    <scope>NUCLEOTIDE SEQUENCE [LARGE SCALE GENOMIC DNA]</scope>
    <source>
        <strain evidence="3">IBRC-M 10813</strain>
    </source>
</reference>
<feature type="signal peptide" evidence="1">
    <location>
        <begin position="1"/>
        <end position="24"/>
    </location>
</feature>
<dbReference type="RefSeq" id="WP_380702195.1">
    <property type="nucleotide sequence ID" value="NZ_JBHSAP010000007.1"/>
</dbReference>
<keyword evidence="3" id="KW-1185">Reference proteome</keyword>
<evidence type="ECO:0008006" key="4">
    <source>
        <dbReference type="Google" id="ProtNLM"/>
    </source>
</evidence>
<name>A0ABV8JIU2_9BACL</name>